<dbReference type="SFLD" id="SFLDG00358">
    <property type="entry name" value="Main_(cytGST)"/>
    <property type="match status" value="1"/>
</dbReference>
<dbReference type="STRING" id="1664694.A0A0N1H8N6"/>
<name>A0A0N1H8N6_9EURO</name>
<dbReference type="InterPro" id="IPR004045">
    <property type="entry name" value="Glutathione_S-Trfase_N"/>
</dbReference>
<dbReference type="Gene3D" id="1.20.1050.10">
    <property type="match status" value="1"/>
</dbReference>
<dbReference type="PANTHER" id="PTHR44051">
    <property type="entry name" value="GLUTATHIONE S-TRANSFERASE-RELATED"/>
    <property type="match status" value="1"/>
</dbReference>
<dbReference type="FunFam" id="3.40.30.10:FF:000172">
    <property type="entry name" value="Glutathione S-transferase GstA"/>
    <property type="match status" value="1"/>
</dbReference>
<feature type="domain" description="GST N-terminal" evidence="2">
    <location>
        <begin position="4"/>
        <end position="90"/>
    </location>
</feature>
<dbReference type="PROSITE" id="PS50405">
    <property type="entry name" value="GST_CTER"/>
    <property type="match status" value="1"/>
</dbReference>
<protein>
    <submittedName>
        <fullName evidence="4">Disulfide-bond oxido YfcG</fullName>
    </submittedName>
</protein>
<dbReference type="SFLD" id="SFLDS00019">
    <property type="entry name" value="Glutathione_Transferase_(cytos"/>
    <property type="match status" value="1"/>
</dbReference>
<dbReference type="VEuPathDB" id="FungiDB:AB675_6997"/>
<feature type="domain" description="GST C-terminal" evidence="3">
    <location>
        <begin position="97"/>
        <end position="227"/>
    </location>
</feature>
<accession>A0A0N1H8N6</accession>
<evidence type="ECO:0000259" key="2">
    <source>
        <dbReference type="PROSITE" id="PS50404"/>
    </source>
</evidence>
<dbReference type="PANTHER" id="PTHR44051:SF8">
    <property type="entry name" value="GLUTATHIONE S-TRANSFERASE GSTA"/>
    <property type="match status" value="1"/>
</dbReference>
<dbReference type="Proteomes" id="UP000038010">
    <property type="component" value="Unassembled WGS sequence"/>
</dbReference>
<dbReference type="AlphaFoldDB" id="A0A0N1H8N6"/>
<dbReference type="InterPro" id="IPR036282">
    <property type="entry name" value="Glutathione-S-Trfase_C_sf"/>
</dbReference>
<comment type="similarity">
    <text evidence="1">Belongs to the GST superfamily.</text>
</comment>
<dbReference type="InterPro" id="IPR010987">
    <property type="entry name" value="Glutathione-S-Trfase_C-like"/>
</dbReference>
<evidence type="ECO:0000256" key="1">
    <source>
        <dbReference type="ARBA" id="ARBA00007409"/>
    </source>
</evidence>
<evidence type="ECO:0000313" key="5">
    <source>
        <dbReference type="Proteomes" id="UP000038010"/>
    </source>
</evidence>
<dbReference type="InterPro" id="IPR004046">
    <property type="entry name" value="GST_C"/>
</dbReference>
<dbReference type="RefSeq" id="XP_018003333.1">
    <property type="nucleotide sequence ID" value="XM_018147329.1"/>
</dbReference>
<gene>
    <name evidence="4" type="ORF">AB675_6997</name>
</gene>
<dbReference type="GeneID" id="28739208"/>
<evidence type="ECO:0000259" key="3">
    <source>
        <dbReference type="PROSITE" id="PS50405"/>
    </source>
</evidence>
<comment type="caution">
    <text evidence="4">The sequence shown here is derived from an EMBL/GenBank/DDBJ whole genome shotgun (WGS) entry which is preliminary data.</text>
</comment>
<evidence type="ECO:0000313" key="4">
    <source>
        <dbReference type="EMBL" id="KPI43370.1"/>
    </source>
</evidence>
<proteinExistence type="inferred from homology"/>
<dbReference type="CDD" id="cd03048">
    <property type="entry name" value="GST_N_Ure2p_like"/>
    <property type="match status" value="1"/>
</dbReference>
<reference evidence="4 5" key="1">
    <citation type="submission" date="2015-06" db="EMBL/GenBank/DDBJ databases">
        <title>Draft genome of the ant-associated black yeast Phialophora attae CBS 131958.</title>
        <authorList>
            <person name="Moreno L.F."/>
            <person name="Stielow B.J."/>
            <person name="de Hoog S."/>
            <person name="Vicente V.A."/>
            <person name="Weiss V.A."/>
            <person name="de Vries M."/>
            <person name="Cruz L.M."/>
            <person name="Souza E.M."/>
        </authorList>
    </citation>
    <scope>NUCLEOTIDE SEQUENCE [LARGE SCALE GENOMIC DNA]</scope>
    <source>
        <strain evidence="4 5">CBS 131958</strain>
    </source>
</reference>
<dbReference type="OrthoDB" id="422574at2759"/>
<keyword evidence="5" id="KW-1185">Reference proteome</keyword>
<dbReference type="Pfam" id="PF13409">
    <property type="entry name" value="GST_N_2"/>
    <property type="match status" value="1"/>
</dbReference>
<dbReference type="SFLD" id="SFLDG01151">
    <property type="entry name" value="Main.2:_Nu-like"/>
    <property type="match status" value="1"/>
</dbReference>
<sequence length="250" mass="28504">MATESNLVLYTDATPNGIKITIALEELGIPYTVKHLDISTNAQKEQWFLDINPNGRIPALTDKLEDGTPINLFEGGSILQYLAERYDKDHKISYPRGSKEYFETANWVYWQHGGLGPMQGQANHFFRYAPEKIKYGIDRYINESRRLYRCLDTQLGKSKSGFIVGDHISLADFACYGWVYWAGWAGVDIEEFPNVKAWEAMMTARPAINKGKDIPKTLNVKEKMKDPKFAEEYAKKASGWIMKGMGDDQK</sequence>
<organism evidence="4 5">
    <name type="scientific">Cyphellophora attinorum</name>
    <dbReference type="NCBI Taxonomy" id="1664694"/>
    <lineage>
        <taxon>Eukaryota</taxon>
        <taxon>Fungi</taxon>
        <taxon>Dikarya</taxon>
        <taxon>Ascomycota</taxon>
        <taxon>Pezizomycotina</taxon>
        <taxon>Eurotiomycetes</taxon>
        <taxon>Chaetothyriomycetidae</taxon>
        <taxon>Chaetothyriales</taxon>
        <taxon>Cyphellophoraceae</taxon>
        <taxon>Cyphellophora</taxon>
    </lineage>
</organism>
<dbReference type="SUPFAM" id="SSF52833">
    <property type="entry name" value="Thioredoxin-like"/>
    <property type="match status" value="1"/>
</dbReference>
<dbReference type="SUPFAM" id="SSF47616">
    <property type="entry name" value="GST C-terminal domain-like"/>
    <property type="match status" value="1"/>
</dbReference>
<dbReference type="InterPro" id="IPR036249">
    <property type="entry name" value="Thioredoxin-like_sf"/>
</dbReference>
<dbReference type="EMBL" id="LFJN01000005">
    <property type="protein sequence ID" value="KPI43370.1"/>
    <property type="molecule type" value="Genomic_DNA"/>
</dbReference>
<dbReference type="Pfam" id="PF00043">
    <property type="entry name" value="GST_C"/>
    <property type="match status" value="1"/>
</dbReference>
<dbReference type="PROSITE" id="PS50404">
    <property type="entry name" value="GST_NTER"/>
    <property type="match status" value="1"/>
</dbReference>
<dbReference type="InterPro" id="IPR040079">
    <property type="entry name" value="Glutathione_S-Trfase"/>
</dbReference>
<dbReference type="Gene3D" id="3.40.30.10">
    <property type="entry name" value="Glutaredoxin"/>
    <property type="match status" value="1"/>
</dbReference>